<evidence type="ECO:0000313" key="2">
    <source>
        <dbReference type="EMBL" id="OAX80049.1"/>
    </source>
</evidence>
<dbReference type="Proteomes" id="UP000091918">
    <property type="component" value="Unassembled WGS sequence"/>
</dbReference>
<keyword evidence="3" id="KW-1185">Reference proteome</keyword>
<protein>
    <submittedName>
        <fullName evidence="2">Uncharacterized protein</fullName>
    </submittedName>
</protein>
<evidence type="ECO:0000313" key="3">
    <source>
        <dbReference type="Proteomes" id="UP000091918"/>
    </source>
</evidence>
<name>A0A1B7NTD1_9EURO</name>
<comment type="caution">
    <text evidence="2">The sequence shown here is derived from an EMBL/GenBank/DDBJ whole genome shotgun (WGS) entry which is preliminary data.</text>
</comment>
<organism evidence="2 3">
    <name type="scientific">Emergomyces africanus</name>
    <dbReference type="NCBI Taxonomy" id="1955775"/>
    <lineage>
        <taxon>Eukaryota</taxon>
        <taxon>Fungi</taxon>
        <taxon>Dikarya</taxon>
        <taxon>Ascomycota</taxon>
        <taxon>Pezizomycotina</taxon>
        <taxon>Eurotiomycetes</taxon>
        <taxon>Eurotiomycetidae</taxon>
        <taxon>Onygenales</taxon>
        <taxon>Ajellomycetaceae</taxon>
        <taxon>Emergomyces</taxon>
    </lineage>
</organism>
<dbReference type="AlphaFoldDB" id="A0A1B7NTD1"/>
<gene>
    <name evidence="2" type="ORF">ACJ72_05630</name>
</gene>
<reference evidence="2 3" key="1">
    <citation type="submission" date="2015-07" db="EMBL/GenBank/DDBJ databases">
        <title>Emmonsia species relationships and genome sequence.</title>
        <authorList>
            <person name="Cuomo C.A."/>
            <person name="Schwartz I.S."/>
            <person name="Kenyon C."/>
            <person name="de Hoog G.S."/>
            <person name="Govender N.P."/>
            <person name="Botha A."/>
            <person name="Moreno L."/>
            <person name="de Vries M."/>
            <person name="Munoz J.F."/>
            <person name="Stielow J.B."/>
        </authorList>
    </citation>
    <scope>NUCLEOTIDE SEQUENCE [LARGE SCALE GENOMIC DNA]</scope>
    <source>
        <strain evidence="2 3">CBS 136260</strain>
    </source>
</reference>
<feature type="compositionally biased region" description="Polar residues" evidence="1">
    <location>
        <begin position="1"/>
        <end position="24"/>
    </location>
</feature>
<accession>A0A1B7NTD1</accession>
<dbReference type="EMBL" id="LGUA01000812">
    <property type="protein sequence ID" value="OAX80049.1"/>
    <property type="molecule type" value="Genomic_DNA"/>
</dbReference>
<proteinExistence type="predicted"/>
<evidence type="ECO:0000256" key="1">
    <source>
        <dbReference type="SAM" id="MobiDB-lite"/>
    </source>
</evidence>
<feature type="region of interest" description="Disordered" evidence="1">
    <location>
        <begin position="1"/>
        <end position="30"/>
    </location>
</feature>
<sequence>MMDTAHPQSKMSRKSLPSRSQNNCHPYPHHNLASLIHPSLNVSVPAHLNMPAARKTAGIMLRPLERKSMG</sequence>